<dbReference type="eggNOG" id="KOG1192">
    <property type="taxonomic scope" value="Eukaryota"/>
</dbReference>
<dbReference type="Gene3D" id="3.40.50.2000">
    <property type="entry name" value="Glycogen Phosphorylase B"/>
    <property type="match status" value="2"/>
</dbReference>
<name>F0Y645_AURAN</name>
<organism evidence="3">
    <name type="scientific">Aureococcus anophagefferens</name>
    <name type="common">Harmful bloom alga</name>
    <dbReference type="NCBI Taxonomy" id="44056"/>
    <lineage>
        <taxon>Eukaryota</taxon>
        <taxon>Sar</taxon>
        <taxon>Stramenopiles</taxon>
        <taxon>Ochrophyta</taxon>
        <taxon>Pelagophyceae</taxon>
        <taxon>Pelagomonadales</taxon>
        <taxon>Pelagomonadaceae</taxon>
        <taxon>Aureococcus</taxon>
    </lineage>
</organism>
<dbReference type="OrthoDB" id="5835829at2759"/>
<evidence type="ECO:0000256" key="1">
    <source>
        <dbReference type="SAM" id="MobiDB-lite"/>
    </source>
</evidence>
<accession>F0Y645</accession>
<dbReference type="SUPFAM" id="SSF53756">
    <property type="entry name" value="UDP-Glycosyltransferase/glycogen phosphorylase"/>
    <property type="match status" value="1"/>
</dbReference>
<keyword evidence="3" id="KW-1185">Reference proteome</keyword>
<evidence type="ECO:0000313" key="3">
    <source>
        <dbReference type="Proteomes" id="UP000002729"/>
    </source>
</evidence>
<sequence length="535" mass="58876">MPSRFDALSRLRWALEKRREPRVLCSSLGLPSPRSIARSFTFFGAALGARKNSGLSASLMAPDSHLAWKSMAPFTGAHLGTRLRRSLTATSGSSMRSRYAPPSTGKMFGAAPAEPETVGSRAEPTRKLKRACVLLLGSHGDCLPFLDLLENIRDFMTPCLFCSEEQVELVESRGFEAVPWMSIAQFNREKPDVWRHLGMPFVKVWYLLHDKIPVPYVRLDVVEFTPNPHAHPIVDVRFVPSFLMPVVWRAFYASVHGVVMDSGYAEACEAHGRKVLTAGEMYAKQLNTPTVIGNDFSAARVDRGIAEGGVCSLGGAFEDLGTPTYGAHVLFTPRWTYRPVEVPSDAQREAVDAFLAEQGAAGLVCFGSMVLVEETVAALLAWIENFDGAVIVMRGTSKLENNLIAALEERKLPRVFLLLEDCPHAWLFPKCSWLMCHGGIGTTTLALRCKLPTLVVPCVADQEQTMNDLVNRGLSVRMPASTKVTAPMLDYGVTALQRDHAANWKALPDEPEVDYSAIEAFVTKHTATGRYEGLH</sequence>
<protein>
    <recommendedName>
        <fullName evidence="4">Glycosyltransferase family 28 N-terminal domain-containing protein</fullName>
    </recommendedName>
</protein>
<gene>
    <name evidence="2" type="ORF">AURANDRAFT_63290</name>
</gene>
<proteinExistence type="predicted"/>
<reference evidence="2 3" key="1">
    <citation type="journal article" date="2011" name="Proc. Natl. Acad. Sci. U.S.A.">
        <title>Niche of harmful alga Aureococcus anophagefferens revealed through ecogenomics.</title>
        <authorList>
            <person name="Gobler C.J."/>
            <person name="Berry D.L."/>
            <person name="Dyhrman S.T."/>
            <person name="Wilhelm S.W."/>
            <person name="Salamov A."/>
            <person name="Lobanov A.V."/>
            <person name="Zhang Y."/>
            <person name="Collier J.L."/>
            <person name="Wurch L.L."/>
            <person name="Kustka A.B."/>
            <person name="Dill B.D."/>
            <person name="Shah M."/>
            <person name="VerBerkmoes N.C."/>
            <person name="Kuo A."/>
            <person name="Terry A."/>
            <person name="Pangilinan J."/>
            <person name="Lindquist E.A."/>
            <person name="Lucas S."/>
            <person name="Paulsen I.T."/>
            <person name="Hattenrath-Lehmann T.K."/>
            <person name="Talmage S.C."/>
            <person name="Walker E.A."/>
            <person name="Koch F."/>
            <person name="Burson A.M."/>
            <person name="Marcoval M.A."/>
            <person name="Tang Y.Z."/>
            <person name="Lecleir G.R."/>
            <person name="Coyne K.J."/>
            <person name="Berg G.M."/>
            <person name="Bertrand E.M."/>
            <person name="Saito M.A."/>
            <person name="Gladyshev V.N."/>
            <person name="Grigoriev I.V."/>
        </authorList>
    </citation>
    <scope>NUCLEOTIDE SEQUENCE [LARGE SCALE GENOMIC DNA]</scope>
    <source>
        <strain evidence="3">CCMP 1984</strain>
    </source>
</reference>
<dbReference type="RefSeq" id="XP_009035652.1">
    <property type="nucleotide sequence ID" value="XM_009037404.1"/>
</dbReference>
<dbReference type="InterPro" id="IPR050426">
    <property type="entry name" value="Glycosyltransferase_28"/>
</dbReference>
<dbReference type="PANTHER" id="PTHR48050">
    <property type="entry name" value="STEROL 3-BETA-GLUCOSYLTRANSFERASE"/>
    <property type="match status" value="1"/>
</dbReference>
<dbReference type="KEGG" id="aaf:AURANDRAFT_63290"/>
<dbReference type="InParanoid" id="F0Y645"/>
<feature type="region of interest" description="Disordered" evidence="1">
    <location>
        <begin position="91"/>
        <end position="122"/>
    </location>
</feature>
<dbReference type="AlphaFoldDB" id="F0Y645"/>
<evidence type="ECO:0000313" key="2">
    <source>
        <dbReference type="EMBL" id="EGB09598.1"/>
    </source>
</evidence>
<dbReference type="EMBL" id="GL833125">
    <property type="protein sequence ID" value="EGB09598.1"/>
    <property type="molecule type" value="Genomic_DNA"/>
</dbReference>
<dbReference type="GeneID" id="20224273"/>
<dbReference type="PANTHER" id="PTHR48050:SF13">
    <property type="entry name" value="STEROL 3-BETA-GLUCOSYLTRANSFERASE UGT80A2"/>
    <property type="match status" value="1"/>
</dbReference>
<dbReference type="Proteomes" id="UP000002729">
    <property type="component" value="Unassembled WGS sequence"/>
</dbReference>
<evidence type="ECO:0008006" key="4">
    <source>
        <dbReference type="Google" id="ProtNLM"/>
    </source>
</evidence>